<comment type="catalytic activity">
    <reaction evidence="7">
        <text>[protein]-peptidylproline (omega=180) = [protein]-peptidylproline (omega=0)</text>
        <dbReference type="Rhea" id="RHEA:16237"/>
        <dbReference type="Rhea" id="RHEA-COMP:10747"/>
        <dbReference type="Rhea" id="RHEA-COMP:10748"/>
        <dbReference type="ChEBI" id="CHEBI:83833"/>
        <dbReference type="ChEBI" id="CHEBI:83834"/>
        <dbReference type="EC" id="5.2.1.8"/>
    </reaction>
</comment>
<evidence type="ECO:0000259" key="8">
    <source>
        <dbReference type="PROSITE" id="PS50198"/>
    </source>
</evidence>
<dbReference type="Pfam" id="PF00639">
    <property type="entry name" value="Rotamase"/>
    <property type="match status" value="1"/>
</dbReference>
<keyword evidence="4 7" id="KW-0697">Rotamase</keyword>
<dbReference type="GO" id="GO:0042277">
    <property type="term" value="F:peptide binding"/>
    <property type="evidence" value="ECO:0007669"/>
    <property type="project" value="InterPro"/>
</dbReference>
<comment type="function">
    <text evidence="7">Chaperone involved in the correct folding and assembly of outer membrane proteins. Recognizes specific patterns of aromatic residues and the orientation of their side chains, which are found more frequently in integral outer membrane proteins. May act in both early periplasmic and late outer membrane-associated steps of protein maturation.</text>
</comment>
<dbReference type="OrthoDB" id="14196at2"/>
<keyword evidence="6 7" id="KW-0413">Isomerase</keyword>
<dbReference type="SUPFAM" id="SSF54534">
    <property type="entry name" value="FKBP-like"/>
    <property type="match status" value="2"/>
</dbReference>
<feature type="chain" id="PRO_5011803334" description="Chaperone SurA" evidence="7">
    <location>
        <begin position="28"/>
        <end position="444"/>
    </location>
</feature>
<evidence type="ECO:0000256" key="7">
    <source>
        <dbReference type="HAMAP-Rule" id="MF_01183"/>
    </source>
</evidence>
<dbReference type="InterPro" id="IPR015391">
    <property type="entry name" value="SurA_N"/>
</dbReference>
<organism evidence="9 10">
    <name type="scientific">Solimonas aquatica</name>
    <dbReference type="NCBI Taxonomy" id="489703"/>
    <lineage>
        <taxon>Bacteria</taxon>
        <taxon>Pseudomonadati</taxon>
        <taxon>Pseudomonadota</taxon>
        <taxon>Gammaproteobacteria</taxon>
        <taxon>Nevskiales</taxon>
        <taxon>Nevskiaceae</taxon>
        <taxon>Solimonas</taxon>
    </lineage>
</organism>
<evidence type="ECO:0000313" key="9">
    <source>
        <dbReference type="EMBL" id="SEQ98553.1"/>
    </source>
</evidence>
<evidence type="ECO:0000256" key="3">
    <source>
        <dbReference type="ARBA" id="ARBA00022764"/>
    </source>
</evidence>
<dbReference type="RefSeq" id="WP_093288657.1">
    <property type="nucleotide sequence ID" value="NZ_FOFS01000013.1"/>
</dbReference>
<dbReference type="Proteomes" id="UP000199233">
    <property type="component" value="Unassembled WGS sequence"/>
</dbReference>
<evidence type="ECO:0000313" key="10">
    <source>
        <dbReference type="Proteomes" id="UP000199233"/>
    </source>
</evidence>
<proteinExistence type="inferred from homology"/>
<dbReference type="EC" id="5.2.1.8" evidence="7"/>
<evidence type="ECO:0000256" key="2">
    <source>
        <dbReference type="ARBA" id="ARBA00022737"/>
    </source>
</evidence>
<dbReference type="InterPro" id="IPR000297">
    <property type="entry name" value="PPIase_PpiC"/>
</dbReference>
<feature type="signal peptide" evidence="7">
    <location>
        <begin position="1"/>
        <end position="27"/>
    </location>
</feature>
<dbReference type="GO" id="GO:0043165">
    <property type="term" value="P:Gram-negative-bacterium-type cell outer membrane assembly"/>
    <property type="evidence" value="ECO:0007669"/>
    <property type="project" value="InterPro"/>
</dbReference>
<dbReference type="InterPro" id="IPR050280">
    <property type="entry name" value="OMP_Chaperone_SurA"/>
</dbReference>
<comment type="domain">
    <text evidence="7">The PPIase activity resides only in the second parvulin domain. The N-terminal region and the C-terminal tail are necessary and sufficient for the chaperone activity of SurA. The PPIase activity is dispensable for SurA to function as a chaperone. The N-terminal region and the C-terminal tail are also required for porin recognition.</text>
</comment>
<dbReference type="GO" id="GO:0003755">
    <property type="term" value="F:peptidyl-prolyl cis-trans isomerase activity"/>
    <property type="evidence" value="ECO:0007669"/>
    <property type="project" value="UniProtKB-UniRule"/>
</dbReference>
<keyword evidence="10" id="KW-1185">Reference proteome</keyword>
<keyword evidence="2 7" id="KW-0677">Repeat</keyword>
<dbReference type="PROSITE" id="PS50198">
    <property type="entry name" value="PPIC_PPIASE_2"/>
    <property type="match status" value="2"/>
</dbReference>
<keyword evidence="3 7" id="KW-0574">Periplasm</keyword>
<dbReference type="Gene3D" id="1.10.4030.10">
    <property type="entry name" value="Porin chaperone SurA, peptide-binding domain"/>
    <property type="match status" value="1"/>
</dbReference>
<evidence type="ECO:0000256" key="6">
    <source>
        <dbReference type="ARBA" id="ARBA00023235"/>
    </source>
</evidence>
<dbReference type="GO" id="GO:0030288">
    <property type="term" value="C:outer membrane-bounded periplasmic space"/>
    <property type="evidence" value="ECO:0007669"/>
    <property type="project" value="InterPro"/>
</dbReference>
<dbReference type="GO" id="GO:0051082">
    <property type="term" value="F:unfolded protein binding"/>
    <property type="evidence" value="ECO:0007669"/>
    <property type="project" value="UniProtKB-UniRule"/>
</dbReference>
<dbReference type="GO" id="GO:0050821">
    <property type="term" value="P:protein stabilization"/>
    <property type="evidence" value="ECO:0007669"/>
    <property type="project" value="InterPro"/>
</dbReference>
<feature type="domain" description="PpiC" evidence="8">
    <location>
        <begin position="176"/>
        <end position="277"/>
    </location>
</feature>
<evidence type="ECO:0000256" key="4">
    <source>
        <dbReference type="ARBA" id="ARBA00023110"/>
    </source>
</evidence>
<dbReference type="HAMAP" id="MF_01183">
    <property type="entry name" value="Chaperone_SurA"/>
    <property type="match status" value="1"/>
</dbReference>
<keyword evidence="1 7" id="KW-0732">Signal</keyword>
<protein>
    <recommendedName>
        <fullName evidence="7">Chaperone SurA</fullName>
    </recommendedName>
    <alternativeName>
        <fullName evidence="7">Peptidyl-prolyl cis-trans isomerase SurA</fullName>
        <shortName evidence="7">PPIase SurA</shortName>
        <ecNumber evidence="7">5.2.1.8</ecNumber>
    </alternativeName>
    <alternativeName>
        <fullName evidence="7">Rotamase SurA</fullName>
    </alternativeName>
</protein>
<dbReference type="PANTHER" id="PTHR47637">
    <property type="entry name" value="CHAPERONE SURA"/>
    <property type="match status" value="1"/>
</dbReference>
<dbReference type="InterPro" id="IPR027304">
    <property type="entry name" value="Trigger_fact/SurA_dom_sf"/>
</dbReference>
<keyword evidence="5 7" id="KW-0143">Chaperone</keyword>
<dbReference type="AlphaFoldDB" id="A0A1H9KI79"/>
<evidence type="ECO:0000256" key="1">
    <source>
        <dbReference type="ARBA" id="ARBA00022729"/>
    </source>
</evidence>
<dbReference type="Gene3D" id="3.10.50.40">
    <property type="match status" value="2"/>
</dbReference>
<dbReference type="EMBL" id="FOFS01000013">
    <property type="protein sequence ID" value="SEQ98553.1"/>
    <property type="molecule type" value="Genomic_DNA"/>
</dbReference>
<name>A0A1H9KI79_9GAMM</name>
<feature type="domain" description="PpiC" evidence="8">
    <location>
        <begin position="287"/>
        <end position="386"/>
    </location>
</feature>
<dbReference type="GO" id="GO:0006457">
    <property type="term" value="P:protein folding"/>
    <property type="evidence" value="ECO:0007669"/>
    <property type="project" value="UniProtKB-UniRule"/>
</dbReference>
<dbReference type="Pfam" id="PF09312">
    <property type="entry name" value="SurA_N"/>
    <property type="match status" value="1"/>
</dbReference>
<dbReference type="PANTHER" id="PTHR47637:SF1">
    <property type="entry name" value="CHAPERONE SURA"/>
    <property type="match status" value="1"/>
</dbReference>
<dbReference type="Pfam" id="PF13616">
    <property type="entry name" value="Rotamase_3"/>
    <property type="match status" value="1"/>
</dbReference>
<accession>A0A1H9KI79</accession>
<comment type="subcellular location">
    <subcellularLocation>
        <location evidence="7">Periplasm</location>
    </subcellularLocation>
    <text evidence="7">Is capable of associating with the outer membrane.</text>
</comment>
<dbReference type="STRING" id="489703.SAMN04488038_113115"/>
<dbReference type="InterPro" id="IPR046357">
    <property type="entry name" value="PPIase_dom_sf"/>
</dbReference>
<reference evidence="9 10" key="1">
    <citation type="submission" date="2016-10" db="EMBL/GenBank/DDBJ databases">
        <authorList>
            <person name="de Groot N.N."/>
        </authorList>
    </citation>
    <scope>NUCLEOTIDE SEQUENCE [LARGE SCALE GENOMIC DNA]</scope>
    <source>
        <strain evidence="9 10">DSM 25927</strain>
    </source>
</reference>
<sequence length="444" mass="49179" precursor="true">MIPLPRLPSRRILAALLMLLAPCLALAAAAPLDRILVVVNDGVILQSELDDAMASAREQISQRGLGAPPEAVLRQQVLERLIQQRVQTQRAQQAGIRIDDRELNEVLTQIAKQNGLSLSGFAETVRKNGMDYLAVREQIRDEVTIQRLRSKEVDSHVVVTDQDVEGFLKSEGGSGNSEYRLSDILIAVPDGANQSQRDQLRKKTEALIKRARAGEDFAQLAIANSNGQQALQGGDLDWRKGSDLPVAFAQAAARLKKGEVSDIIETGSGYHILKLADSRGGEQRKTVTETHARHILIQSNAIRDDEQSRLFARDLYSRLQAGEDFNKLAKEFSDDPGSKNSGGDLGFQPPGVFVPEFQARLDELKPGEISQPFHTQFGWHVAGVIERRERDVTDDQRRARARTAIGNRKAGEEYDVWLRRLRNEAYVEFRLPEDAAAAASAQNS</sequence>
<dbReference type="InterPro" id="IPR023034">
    <property type="entry name" value="PPIase_SurA"/>
</dbReference>
<gene>
    <name evidence="7" type="primary">surA</name>
    <name evidence="9" type="ORF">SAMN04488038_113115</name>
</gene>
<dbReference type="SUPFAM" id="SSF109998">
    <property type="entry name" value="Triger factor/SurA peptide-binding domain-like"/>
    <property type="match status" value="1"/>
</dbReference>
<evidence type="ECO:0000256" key="5">
    <source>
        <dbReference type="ARBA" id="ARBA00023186"/>
    </source>
</evidence>